<dbReference type="Gene3D" id="3.40.50.150">
    <property type="entry name" value="Vaccinia Virus protein VP39"/>
    <property type="match status" value="1"/>
</dbReference>
<evidence type="ECO:0000259" key="4">
    <source>
        <dbReference type="Pfam" id="PF08241"/>
    </source>
</evidence>
<keyword evidence="1 6" id="KW-0489">Methyltransferase</keyword>
<dbReference type="InterPro" id="IPR029063">
    <property type="entry name" value="SAM-dependent_MTases_sf"/>
</dbReference>
<evidence type="ECO:0000256" key="2">
    <source>
        <dbReference type="ARBA" id="ARBA00022679"/>
    </source>
</evidence>
<evidence type="ECO:0000313" key="6">
    <source>
        <dbReference type="EMBL" id="RNM38984.1"/>
    </source>
</evidence>
<name>A0A3N0IPU1_9ACTN</name>
<evidence type="ECO:0000313" key="5">
    <source>
        <dbReference type="EMBL" id="RDB70700.1"/>
    </source>
</evidence>
<keyword evidence="2 6" id="KW-0808">Transferase</keyword>
<dbReference type="CDD" id="cd02440">
    <property type="entry name" value="AdoMet_MTases"/>
    <property type="match status" value="1"/>
</dbReference>
<evidence type="ECO:0000256" key="1">
    <source>
        <dbReference type="ARBA" id="ARBA00022603"/>
    </source>
</evidence>
<dbReference type="SUPFAM" id="SSF53335">
    <property type="entry name" value="S-adenosyl-L-methionine-dependent methyltransferases"/>
    <property type="match status" value="1"/>
</dbReference>
<protein>
    <submittedName>
        <fullName evidence="6">SAM-dependent methyltransferase</fullName>
    </submittedName>
</protein>
<organism evidence="6 8">
    <name type="scientific">Eggerthella sinensis</name>
    <dbReference type="NCBI Taxonomy" id="242230"/>
    <lineage>
        <taxon>Bacteria</taxon>
        <taxon>Bacillati</taxon>
        <taxon>Actinomycetota</taxon>
        <taxon>Coriobacteriia</taxon>
        <taxon>Eggerthellales</taxon>
        <taxon>Eggerthellaceae</taxon>
        <taxon>Eggerthella</taxon>
    </lineage>
</organism>
<dbReference type="PANTHER" id="PTHR43464">
    <property type="entry name" value="METHYLTRANSFERASE"/>
    <property type="match status" value="1"/>
</dbReference>
<reference evidence="8" key="2">
    <citation type="submission" date="2018-05" db="EMBL/GenBank/DDBJ databases">
        <title>Genome Sequencing of selected type strains of the family Eggerthellaceae.</title>
        <authorList>
            <person name="Danylec N."/>
            <person name="Stoll D.A."/>
            <person name="Doetsch A."/>
            <person name="Huch M."/>
        </authorList>
    </citation>
    <scope>NUCLEOTIDE SEQUENCE [LARGE SCALE GENOMIC DNA]</scope>
    <source>
        <strain evidence="8">DSM 16107</strain>
    </source>
</reference>
<evidence type="ECO:0000256" key="3">
    <source>
        <dbReference type="ARBA" id="ARBA00022691"/>
    </source>
</evidence>
<proteinExistence type="predicted"/>
<dbReference type="EMBL" id="PPTT01000004">
    <property type="protein sequence ID" value="RDB70700.1"/>
    <property type="molecule type" value="Genomic_DNA"/>
</dbReference>
<dbReference type="AlphaFoldDB" id="A0A3N0IPU1"/>
<keyword evidence="7" id="KW-1185">Reference proteome</keyword>
<reference evidence="6" key="3">
    <citation type="journal article" date="2019" name="Microbiol. Resour. Announc.">
        <title>Draft Genome Sequences of Type Strains of Gordonibacter faecihominis, Paraeggerthella hongkongensis, Parvibacter caecicola,Slackia equolifaciens, Slackia faecicanis, and Slackia isoflavoniconvertens.</title>
        <authorList>
            <person name="Danylec N."/>
            <person name="Stoll D.A."/>
            <person name="Dotsch A."/>
            <person name="Huch M."/>
        </authorList>
    </citation>
    <scope>NUCLEOTIDE SEQUENCE</scope>
    <source>
        <strain evidence="6">DSM 16107</strain>
    </source>
</reference>
<dbReference type="GO" id="GO:0008757">
    <property type="term" value="F:S-adenosylmethionine-dependent methyltransferase activity"/>
    <property type="evidence" value="ECO:0007669"/>
    <property type="project" value="InterPro"/>
</dbReference>
<dbReference type="RefSeq" id="WP_114545250.1">
    <property type="nucleotide sequence ID" value="NZ_PPTT01000004.1"/>
</dbReference>
<dbReference type="EMBL" id="QICC01000141">
    <property type="protein sequence ID" value="RNM38984.1"/>
    <property type="molecule type" value="Genomic_DNA"/>
</dbReference>
<dbReference type="Proteomes" id="UP000270112">
    <property type="component" value="Unassembled WGS sequence"/>
</dbReference>
<gene>
    <name evidence="5" type="ORF">C1876_03030</name>
    <name evidence="6" type="ORF">DMP09_17115</name>
</gene>
<dbReference type="OrthoDB" id="9805171at2"/>
<evidence type="ECO:0000313" key="8">
    <source>
        <dbReference type="Proteomes" id="UP000270112"/>
    </source>
</evidence>
<feature type="domain" description="Methyltransferase type 11" evidence="4">
    <location>
        <begin position="47"/>
        <end position="141"/>
    </location>
</feature>
<keyword evidence="3" id="KW-0949">S-adenosyl-L-methionine</keyword>
<dbReference type="GO" id="GO:0032259">
    <property type="term" value="P:methylation"/>
    <property type="evidence" value="ECO:0007669"/>
    <property type="project" value="UniProtKB-KW"/>
</dbReference>
<accession>A0A3N0IPU1</accession>
<reference evidence="5 7" key="1">
    <citation type="journal article" date="2018" name="Elife">
        <title>Discovery and characterization of a prevalent human gut bacterial enzyme sufficient for the inactivation of a family of plant toxins.</title>
        <authorList>
            <person name="Koppel N."/>
            <person name="Bisanz J.E."/>
            <person name="Pandelia M.E."/>
            <person name="Turnbaugh P.J."/>
            <person name="Balskus E.P."/>
        </authorList>
    </citation>
    <scope>NUCLEOTIDE SEQUENCE [LARGE SCALE GENOMIC DNA]</scope>
    <source>
        <strain evidence="5 7">DSM 16107</strain>
    </source>
</reference>
<dbReference type="Pfam" id="PF08241">
    <property type="entry name" value="Methyltransf_11"/>
    <property type="match status" value="1"/>
</dbReference>
<comment type="caution">
    <text evidence="6">The sequence shown here is derived from an EMBL/GenBank/DDBJ whole genome shotgun (WGS) entry which is preliminary data.</text>
</comment>
<evidence type="ECO:0000313" key="7">
    <source>
        <dbReference type="Proteomes" id="UP000253817"/>
    </source>
</evidence>
<dbReference type="Proteomes" id="UP000253817">
    <property type="component" value="Unassembled WGS sequence"/>
</dbReference>
<dbReference type="PANTHER" id="PTHR43464:SF19">
    <property type="entry name" value="UBIQUINONE BIOSYNTHESIS O-METHYLTRANSFERASE, MITOCHONDRIAL"/>
    <property type="match status" value="1"/>
</dbReference>
<dbReference type="InterPro" id="IPR013216">
    <property type="entry name" value="Methyltransf_11"/>
</dbReference>
<sequence>MKENAYDDEAFFEKYSQFPRSVEGLSAAGEWEEFERLLPDFAGKRVLDVGCGFGWHCIYAAEHGAARVVGTDISRNMLDVAREKTAFPQVSYERVAMEDLDFPADSFDIVLSSLAFHYTPDFGVVCKRIASCLAPGGSFVFSVEHPVFTAYGNQDWFYDAHGERAHWPVDGYFAEGPRDAVFLGERVTKYHKTLTTYLDTLLNSGFAIKRVVEPQPAPHLLDVVEGMRDELRRPMMLIVAAEKAR</sequence>